<evidence type="ECO:0000256" key="2">
    <source>
        <dbReference type="ARBA" id="ARBA00022741"/>
    </source>
</evidence>
<evidence type="ECO:0000259" key="4">
    <source>
        <dbReference type="SMART" id="SM00382"/>
    </source>
</evidence>
<gene>
    <name evidence="5" type="primary">trbE</name>
    <name evidence="5" type="ORF">KL86DPRO_11873</name>
</gene>
<protein>
    <submittedName>
        <fullName evidence="5">Conjugal transfer protein TrbE</fullName>
    </submittedName>
</protein>
<accession>A0A212JNH0</accession>
<proteinExistence type="inferred from homology"/>
<dbReference type="InterPro" id="IPR051162">
    <property type="entry name" value="T4SS_component"/>
</dbReference>
<dbReference type="Pfam" id="PF03135">
    <property type="entry name" value="CagE_TrbE_VirB"/>
    <property type="match status" value="1"/>
</dbReference>
<evidence type="ECO:0000256" key="3">
    <source>
        <dbReference type="ARBA" id="ARBA00022840"/>
    </source>
</evidence>
<dbReference type="CDD" id="cd00267">
    <property type="entry name" value="ABC_ATPase"/>
    <property type="match status" value="1"/>
</dbReference>
<keyword evidence="2" id="KW-0547">Nucleotide-binding</keyword>
<dbReference type="CDD" id="cd01127">
    <property type="entry name" value="TrwB_TraG_TraD_VirD4"/>
    <property type="match status" value="1"/>
</dbReference>
<dbReference type="Pfam" id="PF19044">
    <property type="entry name" value="P-loop_TraG"/>
    <property type="match status" value="1"/>
</dbReference>
<keyword evidence="3" id="KW-0067">ATP-binding</keyword>
<dbReference type="NCBIfam" id="NF010404">
    <property type="entry name" value="PRK13830.1"/>
    <property type="match status" value="1"/>
</dbReference>
<dbReference type="SUPFAM" id="SSF52540">
    <property type="entry name" value="P-loop containing nucleoside triphosphate hydrolases"/>
    <property type="match status" value="1"/>
</dbReference>
<dbReference type="InterPro" id="IPR043964">
    <property type="entry name" value="P-loop_TraG"/>
</dbReference>
<feature type="domain" description="AAA+ ATPase" evidence="4">
    <location>
        <begin position="452"/>
        <end position="715"/>
    </location>
</feature>
<organism evidence="5">
    <name type="scientific">uncultured delta proteobacterium</name>
    <dbReference type="NCBI Taxonomy" id="34034"/>
    <lineage>
        <taxon>Bacteria</taxon>
        <taxon>Deltaproteobacteria</taxon>
        <taxon>environmental samples</taxon>
    </lineage>
</organism>
<comment type="similarity">
    <text evidence="1">Belongs to the TrbE/VirB4 family.</text>
</comment>
<dbReference type="PANTHER" id="PTHR30121">
    <property type="entry name" value="UNCHARACTERIZED PROTEIN YJGR-RELATED"/>
    <property type="match status" value="1"/>
</dbReference>
<dbReference type="AlphaFoldDB" id="A0A212JNH0"/>
<evidence type="ECO:0000256" key="1">
    <source>
        <dbReference type="ARBA" id="ARBA00006512"/>
    </source>
</evidence>
<dbReference type="InterPro" id="IPR027417">
    <property type="entry name" value="P-loop_NTPase"/>
</dbReference>
<dbReference type="InterPro" id="IPR003593">
    <property type="entry name" value="AAA+_ATPase"/>
</dbReference>
<dbReference type="InterPro" id="IPR018145">
    <property type="entry name" value="CagE_TrbE_VirB_cntrl_dom"/>
</dbReference>
<reference evidence="5" key="1">
    <citation type="submission" date="2016-04" db="EMBL/GenBank/DDBJ databases">
        <authorList>
            <person name="Evans L.H."/>
            <person name="Alamgir A."/>
            <person name="Owens N."/>
            <person name="Weber N.D."/>
            <person name="Virtaneva K."/>
            <person name="Barbian K."/>
            <person name="Babar A."/>
            <person name="Rosenke K."/>
        </authorList>
    </citation>
    <scope>NUCLEOTIDE SEQUENCE</scope>
    <source>
        <strain evidence="5">86</strain>
    </source>
</reference>
<dbReference type="PANTHER" id="PTHR30121:SF12">
    <property type="entry name" value="TYPE IV SECRETION SYSTEM PROTEIN CAGE"/>
    <property type="match status" value="1"/>
</dbReference>
<evidence type="ECO:0000313" key="5">
    <source>
        <dbReference type="EMBL" id="SBW00960.1"/>
    </source>
</evidence>
<sequence>MLKLTDYRSRAKGLPDLLPYAALVAPGVILNKDGSFLAAWEIRGQDTASSTPDELAFVSAQFNNAIRLLGTGWMLHIDSIRSSHRAYPAQEKGHFPDPVTQLIDDERRAYFSGNRCFSTSTIFSVTYKPNFEAAKLAGKVQAGTTISPVLEKALGQFQNTLEELEDALSSVLHMQRLSEYETYSDDGETYTQSDLLTHIQHCVSGDLHPLRVPEKPMYLDHLLASNDLVGGVIPRLGGKHLALISIDGLPQESFPAMFADLESLPLEYRFSTRFICLDQYDATKEIDSYRKGWRQQVYRFLDQFFNNPNARANRDALLMAEDAETALTEVQGGYVGAGYLTSCIVLMHENQEQLQDWARELRRNIQTLGFGCRIENINALEAWLGTHPGNGYANLRRPMVNTLNLADLLPLASVWTGSPVCPCPFYPPNSRPLAVLTTDKSTPFWFNIHVGDLGHTLIFGPTGAGKSTLLATLAAQFRCYENSRIYAFDKGMSMFPLCLGSGGTHYNIGNSDQLSFAPLQRIDSEAERAWAEEWIASLMELQQITVMPSHRNAIHAAMLDLSAQPENLRSLTSFYHIVQDNQIKDAIQHYTAQGAMGRLLDADTDDLTLSPMMVFEIEDLMNLGDKNLIPVLTYLFHRIETSLDGTPTILVLDEAWIMLGHPVFRAKIREWLKVMRKANCAVILATQSLSDAKNSGILDVLAESCPTKIFLPNITATQEAQRELYVGMGLNETQINIIARATPKRDYYVVSPLGRRQVQLALGPKTLAFVGSSDKESIARIQELEAEYGVNGWQSEWLRERGAA</sequence>
<dbReference type="GO" id="GO:0005524">
    <property type="term" value="F:ATP binding"/>
    <property type="evidence" value="ECO:0007669"/>
    <property type="project" value="UniProtKB-KW"/>
</dbReference>
<dbReference type="Gene3D" id="3.40.50.300">
    <property type="entry name" value="P-loop containing nucleotide triphosphate hydrolases"/>
    <property type="match status" value="2"/>
</dbReference>
<dbReference type="SMART" id="SM00382">
    <property type="entry name" value="AAA"/>
    <property type="match status" value="1"/>
</dbReference>
<name>A0A212JNH0_9DELT</name>
<dbReference type="EMBL" id="FLUQ01000001">
    <property type="protein sequence ID" value="SBW00960.1"/>
    <property type="molecule type" value="Genomic_DNA"/>
</dbReference>